<dbReference type="Proteomes" id="UP000007434">
    <property type="component" value="Chromosome"/>
</dbReference>
<dbReference type="InterPro" id="IPR036634">
    <property type="entry name" value="PRD_sf"/>
</dbReference>
<dbReference type="Gene3D" id="1.10.10.10">
    <property type="entry name" value="Winged helix-like DNA-binding domain superfamily/Winged helix DNA-binding domain"/>
    <property type="match status" value="2"/>
</dbReference>
<dbReference type="Pfam" id="PF00874">
    <property type="entry name" value="PRD"/>
    <property type="match status" value="2"/>
</dbReference>
<organism evidence="9 10">
    <name type="scientific">Halanaerobium hydrogeniformans</name>
    <name type="common">Halanaerobium sp. (strain sapolanicus)</name>
    <dbReference type="NCBI Taxonomy" id="656519"/>
    <lineage>
        <taxon>Bacteria</taxon>
        <taxon>Bacillati</taxon>
        <taxon>Bacillota</taxon>
        <taxon>Clostridia</taxon>
        <taxon>Halanaerobiales</taxon>
        <taxon>Halanaerobiaceae</taxon>
        <taxon>Halanaerobium</taxon>
    </lineage>
</organism>
<dbReference type="KEGG" id="has:Halsa_1170"/>
<dbReference type="InterPro" id="IPR002178">
    <property type="entry name" value="PTS_EIIA_type-2_dom"/>
</dbReference>
<sequence>MKISSRTKKILEILLTNENYVVIDFIAEKLGVSSRTILRALPRVESWLEKNDFKLEKKKGTGIRLDCSLEEKEKIKNLLNIESVENYYSPEERRLIILAELLKTQEATKLFNFTMLTNVSEATISHDLDEIEEWIEKYNLKLVRKPGLGVYLKGREKDIRRASINLLYDNLDLQEIFDIMQNKFNENTKDTKRTNLSRSRLLNLIGLDTIHLLDNFIQELEENLDYKLADDSYVALMVHLAIALKRIKNGEKIVIKEEILDELKKSKEYPIAVSLIAKIAEAFSMDIPEAEIGYVTMHLRGSKGRGGFYNDNISITDDYKLVLLTKKIIEKAEIELGIYLEDDDELLIGLVRHLEPTINRIKLNLDIRNPLLDEIKEQYAELFKVSQKCADIIAENEKIDVPDSEAAYIAMHLGAAIARKKTPVKKFRAAVACTSGIGASRLLASRLNSEFENLEVVALISTIDFNNQEISKMNVDLIISTVSIPKSNVPVIVVNPLLTDKHQRKINEFLATHKAAKRKINSNNISLKEKLSIINKYNQRILEVLNNFELQNNYKYKNLEQLLSDAAELLADNGDEKKVIQKDLSLREEKGSTVLEHNKILLLHCRSKVVEEVKFIVIRPENKFKILNEDKNKAEIEIVVVMAAPLKGAEQGREVLSEISRLLIESTSFIKAINSGLKNEVYFEMAEYFDHFLQQKSTMEYHKEEK</sequence>
<keyword evidence="1" id="KW-0808">Transferase</keyword>
<reference evidence="9 10" key="1">
    <citation type="submission" date="2010-11" db="EMBL/GenBank/DDBJ databases">
        <title>Complete sequence of Halanaerobium sp. sapolanicus.</title>
        <authorList>
            <consortium name="US DOE Joint Genome Institute"/>
            <person name="Lucas S."/>
            <person name="Copeland A."/>
            <person name="Lapidus A."/>
            <person name="Cheng J.-F."/>
            <person name="Bruce D."/>
            <person name="Goodwin L."/>
            <person name="Pitluck S."/>
            <person name="Davenport K."/>
            <person name="Detter J.C."/>
            <person name="Han C."/>
            <person name="Tapia R."/>
            <person name="Land M."/>
            <person name="Hauser L."/>
            <person name="Jeffries C."/>
            <person name="Kyrpides N."/>
            <person name="Ivanova N."/>
            <person name="Mikhailova N."/>
            <person name="Begemann M.B."/>
            <person name="Mormile M.R."/>
            <person name="Wall J.D."/>
            <person name="Elias D.A."/>
            <person name="Woyke T."/>
        </authorList>
    </citation>
    <scope>NUCLEOTIDE SEQUENCE [LARGE SCALE GENOMIC DNA]</scope>
    <source>
        <strain evidence="10">sapolanicus</strain>
    </source>
</reference>
<keyword evidence="5" id="KW-0804">Transcription</keyword>
<dbReference type="GO" id="GO:0009401">
    <property type="term" value="P:phosphoenolpyruvate-dependent sugar phosphotransferase system"/>
    <property type="evidence" value="ECO:0007669"/>
    <property type="project" value="InterPro"/>
</dbReference>
<feature type="domain" description="PRD" evidence="8">
    <location>
        <begin position="316"/>
        <end position="423"/>
    </location>
</feature>
<dbReference type="PROSITE" id="PS51372">
    <property type="entry name" value="PRD_2"/>
    <property type="match status" value="2"/>
</dbReference>
<dbReference type="AlphaFoldDB" id="E4RK49"/>
<accession>E4RK49</accession>
<dbReference type="InterPro" id="IPR036388">
    <property type="entry name" value="WH-like_DNA-bd_sf"/>
</dbReference>
<evidence type="ECO:0000256" key="1">
    <source>
        <dbReference type="ARBA" id="ARBA00022679"/>
    </source>
</evidence>
<dbReference type="EMBL" id="CP002304">
    <property type="protein sequence ID" value="ADQ14601.1"/>
    <property type="molecule type" value="Genomic_DNA"/>
</dbReference>
<keyword evidence="4" id="KW-0010">Activator</keyword>
<dbReference type="RefSeq" id="WP_013405683.1">
    <property type="nucleotide sequence ID" value="NC_014654.1"/>
</dbReference>
<dbReference type="Pfam" id="PF08279">
    <property type="entry name" value="HTH_11"/>
    <property type="match status" value="1"/>
</dbReference>
<dbReference type="GO" id="GO:0008982">
    <property type="term" value="F:protein-N(PI)-phosphohistidine-sugar phosphotransferase activity"/>
    <property type="evidence" value="ECO:0007669"/>
    <property type="project" value="InterPro"/>
</dbReference>
<dbReference type="SUPFAM" id="SSF55804">
    <property type="entry name" value="Phoshotransferase/anion transport protein"/>
    <property type="match status" value="1"/>
</dbReference>
<evidence type="ECO:0000256" key="4">
    <source>
        <dbReference type="ARBA" id="ARBA00023159"/>
    </source>
</evidence>
<dbReference type="InterPro" id="IPR036095">
    <property type="entry name" value="PTS_EIIB-like_sf"/>
</dbReference>
<dbReference type="InterPro" id="IPR011608">
    <property type="entry name" value="PRD"/>
</dbReference>
<dbReference type="Gene3D" id="3.40.50.2300">
    <property type="match status" value="1"/>
</dbReference>
<proteinExistence type="predicted"/>
<dbReference type="eggNOG" id="COG3711">
    <property type="taxonomic scope" value="Bacteria"/>
</dbReference>
<dbReference type="PROSITE" id="PS51099">
    <property type="entry name" value="PTS_EIIB_TYPE_2"/>
    <property type="match status" value="1"/>
</dbReference>
<dbReference type="InterPro" id="IPR016152">
    <property type="entry name" value="PTrfase/Anion_transptr"/>
</dbReference>
<dbReference type="OrthoDB" id="3175596at2"/>
<dbReference type="PROSITE" id="PS51094">
    <property type="entry name" value="PTS_EIIA_TYPE_2"/>
    <property type="match status" value="1"/>
</dbReference>
<reference evidence="9 10" key="2">
    <citation type="journal article" date="2011" name="J. Bacteriol.">
        <title>Complete Genome Sequence of the Haloalkaliphilic, Hydrogen Producing Halanaerobium hydrogenoformans.</title>
        <authorList>
            <person name="Brown S.D."/>
            <person name="Begemann M.B."/>
            <person name="Mormile M.R."/>
            <person name="Wall J.D."/>
            <person name="Han C.S."/>
            <person name="Goodwin L.A."/>
            <person name="Pitluck S."/>
            <person name="Land M.L."/>
            <person name="Hauser L.J."/>
            <person name="Elias D.A."/>
        </authorList>
    </citation>
    <scope>NUCLEOTIDE SEQUENCE [LARGE SCALE GENOMIC DNA]</scope>
    <source>
        <strain evidence="10">sapolanicus</strain>
    </source>
</reference>
<dbReference type="Gene3D" id="1.10.1790.10">
    <property type="entry name" value="PRD domain"/>
    <property type="match status" value="2"/>
</dbReference>
<dbReference type="Pfam" id="PF05043">
    <property type="entry name" value="Mga"/>
    <property type="match status" value="1"/>
</dbReference>
<dbReference type="Gene3D" id="3.40.930.10">
    <property type="entry name" value="Mannitol-specific EII, Chain A"/>
    <property type="match status" value="1"/>
</dbReference>
<evidence type="ECO:0000256" key="5">
    <source>
        <dbReference type="ARBA" id="ARBA00023163"/>
    </source>
</evidence>
<dbReference type="GO" id="GO:0006355">
    <property type="term" value="P:regulation of DNA-templated transcription"/>
    <property type="evidence" value="ECO:0007669"/>
    <property type="project" value="InterPro"/>
</dbReference>
<dbReference type="InterPro" id="IPR007737">
    <property type="entry name" value="Mga_HTH"/>
</dbReference>
<dbReference type="InterPro" id="IPR013196">
    <property type="entry name" value="HTH_11"/>
</dbReference>
<dbReference type="InterPro" id="IPR050661">
    <property type="entry name" value="BglG_antiterminators"/>
</dbReference>
<dbReference type="InterPro" id="IPR013011">
    <property type="entry name" value="PTS_EIIB_2"/>
</dbReference>
<dbReference type="Pfam" id="PF00359">
    <property type="entry name" value="PTS_EIIA_2"/>
    <property type="match status" value="1"/>
</dbReference>
<keyword evidence="10" id="KW-1185">Reference proteome</keyword>
<keyword evidence="3" id="KW-0805">Transcription regulation</keyword>
<name>E4RK49_HALHG</name>
<evidence type="ECO:0000313" key="9">
    <source>
        <dbReference type="EMBL" id="ADQ14601.1"/>
    </source>
</evidence>
<dbReference type="SUPFAM" id="SSF52794">
    <property type="entry name" value="PTS system IIB component-like"/>
    <property type="match status" value="1"/>
</dbReference>
<dbReference type="CDD" id="cd05568">
    <property type="entry name" value="PTS_IIB_bgl_like"/>
    <property type="match status" value="1"/>
</dbReference>
<dbReference type="InterPro" id="IPR036390">
    <property type="entry name" value="WH_DNA-bd_sf"/>
</dbReference>
<feature type="domain" description="PTS EIIA type-2" evidence="6">
    <location>
        <begin position="543"/>
        <end position="688"/>
    </location>
</feature>
<dbReference type="SUPFAM" id="SSF46785">
    <property type="entry name" value="Winged helix' DNA-binding domain"/>
    <property type="match status" value="1"/>
</dbReference>
<feature type="domain" description="PRD" evidence="8">
    <location>
        <begin position="204"/>
        <end position="309"/>
    </location>
</feature>
<evidence type="ECO:0000259" key="6">
    <source>
        <dbReference type="PROSITE" id="PS51094"/>
    </source>
</evidence>
<dbReference type="HOGENOM" id="CLU_013442_2_0_9"/>
<evidence type="ECO:0000256" key="2">
    <source>
        <dbReference type="ARBA" id="ARBA00022737"/>
    </source>
</evidence>
<protein>
    <submittedName>
        <fullName evidence="9">Transcriptional antiterminator, BglG</fullName>
    </submittedName>
</protein>
<dbReference type="STRING" id="656519.Halsa_1170"/>
<evidence type="ECO:0000256" key="3">
    <source>
        <dbReference type="ARBA" id="ARBA00023015"/>
    </source>
</evidence>
<evidence type="ECO:0000313" key="10">
    <source>
        <dbReference type="Proteomes" id="UP000007434"/>
    </source>
</evidence>
<gene>
    <name evidence="9" type="ordered locus">Halsa_1170</name>
</gene>
<keyword evidence="2" id="KW-0677">Repeat</keyword>
<dbReference type="PANTHER" id="PTHR30185">
    <property type="entry name" value="CRYPTIC BETA-GLUCOSIDE BGL OPERON ANTITERMINATOR"/>
    <property type="match status" value="1"/>
</dbReference>
<dbReference type="PANTHER" id="PTHR30185:SF18">
    <property type="entry name" value="TRANSCRIPTIONAL REGULATOR MTLR"/>
    <property type="match status" value="1"/>
</dbReference>
<evidence type="ECO:0000259" key="7">
    <source>
        <dbReference type="PROSITE" id="PS51099"/>
    </source>
</evidence>
<evidence type="ECO:0000259" key="8">
    <source>
        <dbReference type="PROSITE" id="PS51372"/>
    </source>
</evidence>
<dbReference type="SUPFAM" id="SSF63520">
    <property type="entry name" value="PTS-regulatory domain, PRD"/>
    <property type="match status" value="2"/>
</dbReference>
<feature type="domain" description="PTS EIIB type-2" evidence="7">
    <location>
        <begin position="427"/>
        <end position="518"/>
    </location>
</feature>